<evidence type="ECO:0000259" key="3">
    <source>
        <dbReference type="SMART" id="SM00858"/>
    </source>
</evidence>
<keyword evidence="2" id="KW-0456">Lyase</keyword>
<dbReference type="STRING" id="698762.SAMN00808754_0486"/>
<reference evidence="4 5" key="1">
    <citation type="submission" date="2017-04" db="EMBL/GenBank/DDBJ databases">
        <authorList>
            <person name="Afonso C.L."/>
            <person name="Miller P.J."/>
            <person name="Scott M.A."/>
            <person name="Spackman E."/>
            <person name="Goraichik I."/>
            <person name="Dimitrov K.M."/>
            <person name="Suarez D.L."/>
            <person name="Swayne D.E."/>
        </authorList>
    </citation>
    <scope>NUCLEOTIDE SEQUENCE [LARGE SCALE GENOMIC DNA]</scope>
    <source>
        <strain evidence="4 5">ToBE</strain>
    </source>
</reference>
<dbReference type="Pfam" id="PF20629">
    <property type="entry name" value="GD_AH_C"/>
    <property type="match status" value="1"/>
</dbReference>
<accession>A0A1W1VDZ9</accession>
<dbReference type="InterPro" id="IPR048332">
    <property type="entry name" value="GD_AH_C"/>
</dbReference>
<dbReference type="InterPro" id="IPR013974">
    <property type="entry name" value="SAF"/>
</dbReference>
<dbReference type="InterPro" id="IPR052172">
    <property type="entry name" value="UxaA_altronate/galactarate_dh"/>
</dbReference>
<keyword evidence="5" id="KW-1185">Reference proteome</keyword>
<dbReference type="Proteomes" id="UP000192569">
    <property type="component" value="Chromosome I"/>
</dbReference>
<comment type="similarity">
    <text evidence="1">Belongs to the UxaA family.</text>
</comment>
<dbReference type="InterPro" id="IPR044144">
    <property type="entry name" value="SAF_UxaA/GarD"/>
</dbReference>
<evidence type="ECO:0000313" key="5">
    <source>
        <dbReference type="Proteomes" id="UP000192569"/>
    </source>
</evidence>
<organism evidence="4 5">
    <name type="scientific">Thermanaeromonas toyohensis ToBE</name>
    <dbReference type="NCBI Taxonomy" id="698762"/>
    <lineage>
        <taxon>Bacteria</taxon>
        <taxon>Bacillati</taxon>
        <taxon>Bacillota</taxon>
        <taxon>Clostridia</taxon>
        <taxon>Neomoorellales</taxon>
        <taxon>Neomoorellaceae</taxon>
        <taxon>Thermanaeromonas</taxon>
    </lineage>
</organism>
<dbReference type="GO" id="GO:0016829">
    <property type="term" value="F:lyase activity"/>
    <property type="evidence" value="ECO:0007669"/>
    <property type="project" value="UniProtKB-KW"/>
</dbReference>
<dbReference type="Pfam" id="PF08666">
    <property type="entry name" value="SAF"/>
    <property type="match status" value="1"/>
</dbReference>
<evidence type="ECO:0000256" key="1">
    <source>
        <dbReference type="ARBA" id="ARBA00010986"/>
    </source>
</evidence>
<dbReference type="GO" id="GO:0019698">
    <property type="term" value="P:D-galacturonate catabolic process"/>
    <property type="evidence" value="ECO:0007669"/>
    <property type="project" value="TreeGrafter"/>
</dbReference>
<gene>
    <name evidence="4" type="ORF">SAMN00808754_0486</name>
</gene>
<dbReference type="Pfam" id="PF04295">
    <property type="entry name" value="GD_AH_second"/>
    <property type="match status" value="1"/>
</dbReference>
<dbReference type="EMBL" id="LT838272">
    <property type="protein sequence ID" value="SMB91598.1"/>
    <property type="molecule type" value="Genomic_DNA"/>
</dbReference>
<feature type="domain" description="SAF" evidence="3">
    <location>
        <begin position="11"/>
        <end position="82"/>
    </location>
</feature>
<dbReference type="AlphaFoldDB" id="A0A1W1VDZ9"/>
<evidence type="ECO:0000313" key="4">
    <source>
        <dbReference type="EMBL" id="SMB91598.1"/>
    </source>
</evidence>
<proteinExistence type="inferred from homology"/>
<sequence>MSKALHIHERDNVAVALVSLPAGEVIRVGGYEVKLLNAIKSGHKFALSPIPEGAEVIKYGFPIGRATRSIQPGEWIHTHNLISGLKELQEYTYNPQSTLAFEVKGQDNKGNLTFSGFYRPDGQVGVRNEIWIIPTVGCVNQLAENLAALARQRFFSLSHIDGFYAFKHPYGCSQLGEDHANTRKLLSSLCHHPNAGGVLVLGLGCENNRMEEFKEALGEFDPRRVKFLVAQEAGDELEEGLKLLGELARYAAEFERIPCPITELRVGLKCGGSDAFSGITANPLVGLVADHIVSQGGTAVLTEVPEMFGAETILMGRAIDKDVFKKIVHLINSWKKYYLDHGQPVYENPSPGNKEGGITTLEEKSLGCVQKGGSSAVVDVLEYGERCRVKGLNLLSAPGNDLVSSTALAAAGCQIILFTTGRGTPFGTCVPTLKVASNSTIYFKKPHWFDFNAGQILEGEGMEELALKLLERVLQVASGQHVKAEIMGYREIAIFKSGVTL</sequence>
<name>A0A1W1VDZ9_9FIRM</name>
<evidence type="ECO:0000256" key="2">
    <source>
        <dbReference type="ARBA" id="ARBA00023239"/>
    </source>
</evidence>
<dbReference type="SMART" id="SM00858">
    <property type="entry name" value="SAF"/>
    <property type="match status" value="1"/>
</dbReference>
<protein>
    <submittedName>
        <fullName evidence="4">D-altronate dehydratase</fullName>
    </submittedName>
</protein>
<dbReference type="PANTHER" id="PTHR30536">
    <property type="entry name" value="ALTRONATE/GALACTARATE DEHYDRATASE"/>
    <property type="match status" value="1"/>
</dbReference>
<dbReference type="CDD" id="cd11613">
    <property type="entry name" value="SAF_AH_GD"/>
    <property type="match status" value="1"/>
</dbReference>
<dbReference type="PANTHER" id="PTHR30536:SF5">
    <property type="entry name" value="ALTRONATE DEHYDRATASE"/>
    <property type="match status" value="1"/>
</dbReference>
<dbReference type="InterPro" id="IPR007392">
    <property type="entry name" value="GD_AH_second"/>
</dbReference>
<dbReference type="Gene3D" id="2.30.130.110">
    <property type="match status" value="1"/>
</dbReference>
<dbReference type="OrthoDB" id="9804574at2"/>
<dbReference type="RefSeq" id="WP_084663694.1">
    <property type="nucleotide sequence ID" value="NZ_LT838272.1"/>
</dbReference>